<dbReference type="Gene3D" id="1.10.533.10">
    <property type="entry name" value="Death Domain, Fas"/>
    <property type="match status" value="1"/>
</dbReference>
<organism evidence="2">
    <name type="scientific">Amphimedon queenslandica</name>
    <name type="common">Sponge</name>
    <dbReference type="NCBI Taxonomy" id="400682"/>
    <lineage>
        <taxon>Eukaryota</taxon>
        <taxon>Metazoa</taxon>
        <taxon>Porifera</taxon>
        <taxon>Demospongiae</taxon>
        <taxon>Heteroscleromorpha</taxon>
        <taxon>Haplosclerida</taxon>
        <taxon>Niphatidae</taxon>
        <taxon>Amphimedon</taxon>
    </lineage>
</organism>
<dbReference type="InParanoid" id="A0A1X7U9I0"/>
<name>A0A1X7U9I0_AMPQE</name>
<dbReference type="InterPro" id="IPR000488">
    <property type="entry name" value="Death_dom"/>
</dbReference>
<dbReference type="GO" id="GO:0007165">
    <property type="term" value="P:signal transduction"/>
    <property type="evidence" value="ECO:0007669"/>
    <property type="project" value="InterPro"/>
</dbReference>
<sequence>MAATPGNGSELTIQDLALVETVLGEAMFGPVSWQKLGLDLGIYITNLNVIEREKGDSTEHLRKTLQQWLNKVDKVRDTRWPTLIKAVRSTGDNAAADRMPNIIKKHSNV</sequence>
<dbReference type="EnsemblMetazoa" id="Aqu2.1.24139_001">
    <property type="protein sequence ID" value="Aqu2.1.24139_001"/>
    <property type="gene ID" value="Aqu2.1.24139"/>
</dbReference>
<protein>
    <recommendedName>
        <fullName evidence="1">Death domain-containing protein</fullName>
    </recommendedName>
</protein>
<dbReference type="AlphaFoldDB" id="A0A1X7U9I0"/>
<evidence type="ECO:0000259" key="1">
    <source>
        <dbReference type="PROSITE" id="PS50017"/>
    </source>
</evidence>
<accession>A0A1X7U9I0</accession>
<proteinExistence type="predicted"/>
<dbReference type="SUPFAM" id="SSF47986">
    <property type="entry name" value="DEATH domain"/>
    <property type="match status" value="1"/>
</dbReference>
<dbReference type="InterPro" id="IPR011029">
    <property type="entry name" value="DEATH-like_dom_sf"/>
</dbReference>
<reference evidence="2" key="1">
    <citation type="submission" date="2017-05" db="UniProtKB">
        <authorList>
            <consortium name="EnsemblMetazoa"/>
        </authorList>
    </citation>
    <scope>IDENTIFICATION</scope>
</reference>
<evidence type="ECO:0000313" key="2">
    <source>
        <dbReference type="EnsemblMetazoa" id="Aqu2.1.24139_001"/>
    </source>
</evidence>
<feature type="domain" description="Death" evidence="1">
    <location>
        <begin position="32"/>
        <end position="103"/>
    </location>
</feature>
<dbReference type="PROSITE" id="PS50017">
    <property type="entry name" value="DEATH_DOMAIN"/>
    <property type="match status" value="1"/>
</dbReference>
<dbReference type="Pfam" id="PF00531">
    <property type="entry name" value="Death"/>
    <property type="match status" value="1"/>
</dbReference>